<dbReference type="GeneID" id="3373829"/>
<feature type="region of interest" description="Disordered" evidence="6">
    <location>
        <begin position="801"/>
        <end position="830"/>
    </location>
</feature>
<protein>
    <submittedName>
        <fullName evidence="8">Protein with 2x rrm domains</fullName>
    </submittedName>
</protein>
<feature type="domain" description="RRM" evidence="7">
    <location>
        <begin position="984"/>
        <end position="1062"/>
    </location>
</feature>
<dbReference type="Gene3D" id="1.25.40.10">
    <property type="entry name" value="Tetratricopeptide repeat domain"/>
    <property type="match status" value="1"/>
</dbReference>
<dbReference type="SUPFAM" id="SSF54928">
    <property type="entry name" value="RNA-binding domain, RBD"/>
    <property type="match status" value="1"/>
</dbReference>
<dbReference type="PROSITE" id="PS50102">
    <property type="entry name" value="RRM"/>
    <property type="match status" value="1"/>
</dbReference>
<evidence type="ECO:0000313" key="8">
    <source>
        <dbReference type="EMBL" id="EAK89275.1"/>
    </source>
</evidence>
<dbReference type="EMBL" id="AAEE01000004">
    <property type="protein sequence ID" value="EAK89275.1"/>
    <property type="molecule type" value="Genomic_DNA"/>
</dbReference>
<organism evidence="8 9">
    <name type="scientific">Cryptosporidium parvum (strain Iowa II)</name>
    <dbReference type="NCBI Taxonomy" id="353152"/>
    <lineage>
        <taxon>Eukaryota</taxon>
        <taxon>Sar</taxon>
        <taxon>Alveolata</taxon>
        <taxon>Apicomplexa</taxon>
        <taxon>Conoidasida</taxon>
        <taxon>Coccidia</taxon>
        <taxon>Eucoccidiorida</taxon>
        <taxon>Eimeriorina</taxon>
        <taxon>Cryptosporidiidae</taxon>
        <taxon>Cryptosporidium</taxon>
    </lineage>
</organism>
<dbReference type="Pfam" id="PF05843">
    <property type="entry name" value="Suf"/>
    <property type="match status" value="1"/>
</dbReference>
<dbReference type="RefSeq" id="XP_626759.1">
    <property type="nucleotide sequence ID" value="XM_626759.1"/>
</dbReference>
<dbReference type="GO" id="GO:0005634">
    <property type="term" value="C:nucleus"/>
    <property type="evidence" value="ECO:0007669"/>
    <property type="project" value="UniProtKB-SubCell"/>
</dbReference>
<name>Q5CUQ5_CRYPI</name>
<keyword evidence="9" id="KW-1185">Reference proteome</keyword>
<feature type="compositionally biased region" description="Low complexity" evidence="6">
    <location>
        <begin position="630"/>
        <end position="649"/>
    </location>
</feature>
<dbReference type="AlphaFoldDB" id="Q5CUQ5"/>
<proteinExistence type="predicted"/>
<dbReference type="InterPro" id="IPR011990">
    <property type="entry name" value="TPR-like_helical_dom_sf"/>
</dbReference>
<dbReference type="SMART" id="SM00360">
    <property type="entry name" value="RRM"/>
    <property type="match status" value="2"/>
</dbReference>
<dbReference type="OMA" id="CTWDGRE"/>
<dbReference type="PANTHER" id="PTHR23236">
    <property type="entry name" value="EUKARYOTIC TRANSLATION INITIATION FACTOR 4B/4H"/>
    <property type="match status" value="1"/>
</dbReference>
<keyword evidence="2" id="KW-0677">Repeat</keyword>
<evidence type="ECO:0000256" key="2">
    <source>
        <dbReference type="ARBA" id="ARBA00022737"/>
    </source>
</evidence>
<dbReference type="PANTHER" id="PTHR23236:SF119">
    <property type="entry name" value="NUCLEAR RNA-BINDING PROTEIN SART-3"/>
    <property type="match status" value="1"/>
</dbReference>
<dbReference type="InterPro" id="IPR000504">
    <property type="entry name" value="RRM_dom"/>
</dbReference>
<evidence type="ECO:0000256" key="6">
    <source>
        <dbReference type="SAM" id="MobiDB-lite"/>
    </source>
</evidence>
<sequence>YFEIIKMRNLIKDIELYPTIADNHLRFIESNIKGEAGLKEVEQLYEGALSVCGLHPAEGPVIWSEYRRFLSHQNEENLSLRVSKVRDLFYRQMSLPLSGLPDLLDEYRIWEEELPAENRESFDVAKEHYLRGQQEWSLRKPLEMRVQTDNVSNLQELFDAWMLYINFEKDRMLSIDYSSNAVPPQESHSGCNNCNSSIKYRFDTKDSVIMAYRRALDDLGSIRIDLWLELANFISTTTNCPHLLSTVYASSLQHFSTNPKLWMFYLSAKAESIKDITSHFCQLHHFYGPGCKARSSATWYPQNYQILKITSLKEMLEIVLENYISELSKFQEIFSKSKQDALELYFVVTNSLIDINKSLKSQLDTAKTCNITYEQTHLEGINILELEELIFKKLEKLYLRGEELLLGSNVGLVEGNTNGTGEKFDILEESAALFYSRWFDFELLRSANLKEVIISILEKFLDKDEEQVMNLLPIIISVIKGRLTAQDQIEIGPVLIERFSGCSEKIKAKVSSEWESTESFVKYKDSNKRQRLEAFEGDPNILYSPNIGKISLGVSSSSSEGVPTQEVSQCILPLPIIHQGPTINASSRTSSLRSISKNNDIEGDFVCLSEIRLRRDKRRNRRNFTESDYDTSSECSSESNSISALLGSSGTNGGRQFLRNFTPPGTPSYSIQKVPGVIAHQNHNLKSPRSPTITSGLQQITLHSDQPGSNSFTPKGSHLIRSPGIVPQDLEARTQCTWDGREAIEPSIAPPIPPIPTISSISSVSSNSSHSSFGARQIERSISQSVSLGEQQISISERIVDDQNMPPPTYTPKKNKLDRSNEKGGIQRQSSITSVSMAISACEDSDLNSSPKEILKMAKDLPSDSYEEDTLFIRFPQDQDMDEEKLRGILLEHFLIQISQIRIVRDPKGKPKGFAYVDIEPEKIDEIMKNSEELKRLEEIGIQVKASNPPKSQAPRKSLSSRGNSKYKRQTRRKQAQDQQDSSTTILIKNIDKSLDEKQVISHFQDSLGLKVKNISISRDQSGASKGFAFMDFFESGDALAAHMLNESKLGSSSITVSSSTRPLTFPKSTNSDVGLTDSLNARFVPRTKSKQKLPSGRIGMRGRENKVNTSTFHEDLELGNQHETVNKAPSLTNDDFRKLFL</sequence>
<accession>Q5CUQ5</accession>
<evidence type="ECO:0000256" key="5">
    <source>
        <dbReference type="PROSITE-ProRule" id="PRU00176"/>
    </source>
</evidence>
<dbReference type="InterPro" id="IPR012677">
    <property type="entry name" value="Nucleotide-bd_a/b_plait_sf"/>
</dbReference>
<dbReference type="GO" id="GO:0006396">
    <property type="term" value="P:RNA processing"/>
    <property type="evidence" value="ECO:0007669"/>
    <property type="project" value="InterPro"/>
</dbReference>
<dbReference type="Proteomes" id="UP000006726">
    <property type="component" value="Chromosome 3"/>
</dbReference>
<evidence type="ECO:0000256" key="3">
    <source>
        <dbReference type="ARBA" id="ARBA00022884"/>
    </source>
</evidence>
<feature type="compositionally biased region" description="Basic residues" evidence="6">
    <location>
        <begin position="965"/>
        <end position="974"/>
    </location>
</feature>
<feature type="non-terminal residue" evidence="8">
    <location>
        <position position="1"/>
    </location>
</feature>
<dbReference type="STRING" id="353152.Q5CUQ5"/>
<gene>
    <name evidence="8" type="ORF">cgd3_1880</name>
</gene>
<comment type="subcellular location">
    <subcellularLocation>
        <location evidence="1">Nucleus</location>
    </subcellularLocation>
</comment>
<dbReference type="Pfam" id="PF00076">
    <property type="entry name" value="RRM_1"/>
    <property type="match status" value="1"/>
</dbReference>
<feature type="region of interest" description="Disordered" evidence="6">
    <location>
        <begin position="624"/>
        <end position="649"/>
    </location>
</feature>
<dbReference type="SUPFAM" id="SSF48452">
    <property type="entry name" value="TPR-like"/>
    <property type="match status" value="1"/>
</dbReference>
<dbReference type="KEGG" id="cpv:cgd3_1880"/>
<evidence type="ECO:0000256" key="4">
    <source>
        <dbReference type="ARBA" id="ARBA00023242"/>
    </source>
</evidence>
<dbReference type="InParanoid" id="Q5CUQ5"/>
<feature type="region of interest" description="Disordered" evidence="6">
    <location>
        <begin position="942"/>
        <end position="983"/>
    </location>
</feature>
<keyword evidence="4" id="KW-0539">Nucleus</keyword>
<reference evidence="8 9" key="1">
    <citation type="journal article" date="2004" name="Science">
        <title>Complete genome sequence of the apicomplexan, Cryptosporidium parvum.</title>
        <authorList>
            <person name="Abrahamsen M.S."/>
            <person name="Templeton T.J."/>
            <person name="Enomoto S."/>
            <person name="Abrahante J.E."/>
            <person name="Zhu G."/>
            <person name="Lancto C.A."/>
            <person name="Deng M."/>
            <person name="Liu C."/>
            <person name="Widmer G."/>
            <person name="Tzipori S."/>
            <person name="Buck G.A."/>
            <person name="Xu P."/>
            <person name="Bankier A.T."/>
            <person name="Dear P.H."/>
            <person name="Konfortov B.A."/>
            <person name="Spriggs H.F."/>
            <person name="Iyer L."/>
            <person name="Anantharaman V."/>
            <person name="Aravind L."/>
            <person name="Kapur V."/>
        </authorList>
    </citation>
    <scope>NUCLEOTIDE SEQUENCE [LARGE SCALE GENOMIC DNA]</scope>
    <source>
        <strain evidence="9">Iowa II</strain>
    </source>
</reference>
<dbReference type="Gene3D" id="3.30.70.330">
    <property type="match status" value="2"/>
</dbReference>
<evidence type="ECO:0000256" key="1">
    <source>
        <dbReference type="ARBA" id="ARBA00004123"/>
    </source>
</evidence>
<dbReference type="InterPro" id="IPR035979">
    <property type="entry name" value="RBD_domain_sf"/>
</dbReference>
<keyword evidence="3 5" id="KW-0694">RNA-binding</keyword>
<evidence type="ECO:0000259" key="7">
    <source>
        <dbReference type="PROSITE" id="PS50102"/>
    </source>
</evidence>
<dbReference type="GO" id="GO:0003723">
    <property type="term" value="F:RNA binding"/>
    <property type="evidence" value="ECO:0007669"/>
    <property type="project" value="UniProtKB-UniRule"/>
</dbReference>
<comment type="caution">
    <text evidence="8">The sequence shown here is derived from an EMBL/GenBank/DDBJ whole genome shotgun (WGS) entry which is preliminary data.</text>
</comment>
<evidence type="ECO:0000313" key="9">
    <source>
        <dbReference type="Proteomes" id="UP000006726"/>
    </source>
</evidence>
<dbReference type="OrthoDB" id="360390at2759"/>
<dbReference type="InterPro" id="IPR008847">
    <property type="entry name" value="Suf"/>
</dbReference>